<name>A0A6L5Z7G0_9RHOB</name>
<evidence type="ECO:0000313" key="3">
    <source>
        <dbReference type="Proteomes" id="UP000474957"/>
    </source>
</evidence>
<dbReference type="AlphaFoldDB" id="A0A6L5Z7G0"/>
<comment type="caution">
    <text evidence="2">The sequence shown here is derived from an EMBL/GenBank/DDBJ whole genome shotgun (WGS) entry which is preliminary data.</text>
</comment>
<sequence length="158" mass="16006">MGFIGIVGWLGVGLGVILLLSGLSRQGPVGPGLMVGGATLAFSSLFFVVIGSMASAVLDTADEAARATRLLHAIAADRGIDLTTAAALGAANGAPAPKPAMNGEAQLADARSSSQVSPGKYEYLGETIVKQGNRYVSCGVEHRTLGKAKEAIKARKNG</sequence>
<gene>
    <name evidence="2" type="ORF">GE300_20940</name>
</gene>
<keyword evidence="1" id="KW-0472">Membrane</keyword>
<proteinExistence type="predicted"/>
<keyword evidence="1" id="KW-0812">Transmembrane</keyword>
<keyword evidence="3" id="KW-1185">Reference proteome</keyword>
<accession>A0A6L5Z7G0</accession>
<reference evidence="2 3" key="1">
    <citation type="submission" date="2019-10" db="EMBL/GenBank/DDBJ databases">
        <title>Cognatihalovulum marinum gen. nov. sp. nov., a new member of the family Rhodobacteraceae isolated from deep seawater of the Northwest Indian Ocean.</title>
        <authorList>
            <person name="Ruan C."/>
            <person name="Wang J."/>
            <person name="Zheng X."/>
            <person name="Song L."/>
            <person name="Zhu Y."/>
            <person name="Huang Y."/>
            <person name="Lu Z."/>
            <person name="Du W."/>
            <person name="Huang L."/>
            <person name="Dai X."/>
        </authorList>
    </citation>
    <scope>NUCLEOTIDE SEQUENCE [LARGE SCALE GENOMIC DNA]</scope>
    <source>
        <strain evidence="2 3">2CG4</strain>
    </source>
</reference>
<organism evidence="2 3">
    <name type="scientific">Halovulum marinum</name>
    <dbReference type="NCBI Taxonomy" id="2662447"/>
    <lineage>
        <taxon>Bacteria</taxon>
        <taxon>Pseudomonadati</taxon>
        <taxon>Pseudomonadota</taxon>
        <taxon>Alphaproteobacteria</taxon>
        <taxon>Rhodobacterales</taxon>
        <taxon>Paracoccaceae</taxon>
        <taxon>Halovulum</taxon>
    </lineage>
</organism>
<evidence type="ECO:0000313" key="2">
    <source>
        <dbReference type="EMBL" id="MSU92024.1"/>
    </source>
</evidence>
<feature type="transmembrane region" description="Helical" evidence="1">
    <location>
        <begin position="6"/>
        <end position="23"/>
    </location>
</feature>
<dbReference type="RefSeq" id="WP_154449475.1">
    <property type="nucleotide sequence ID" value="NZ_WIND01000034.1"/>
</dbReference>
<feature type="transmembrane region" description="Helical" evidence="1">
    <location>
        <begin position="35"/>
        <end position="58"/>
    </location>
</feature>
<keyword evidence="1" id="KW-1133">Transmembrane helix</keyword>
<protein>
    <submittedName>
        <fullName evidence="2">Uncharacterized protein</fullName>
    </submittedName>
</protein>
<dbReference type="Proteomes" id="UP000474957">
    <property type="component" value="Unassembled WGS sequence"/>
</dbReference>
<evidence type="ECO:0000256" key="1">
    <source>
        <dbReference type="SAM" id="Phobius"/>
    </source>
</evidence>
<dbReference type="EMBL" id="WIND01000034">
    <property type="protein sequence ID" value="MSU92024.1"/>
    <property type="molecule type" value="Genomic_DNA"/>
</dbReference>